<evidence type="ECO:0000256" key="9">
    <source>
        <dbReference type="ARBA" id="ARBA00023012"/>
    </source>
</evidence>
<dbReference type="InterPro" id="IPR036097">
    <property type="entry name" value="HisK_dim/P_sf"/>
</dbReference>
<evidence type="ECO:0000256" key="3">
    <source>
        <dbReference type="ARBA" id="ARBA00012438"/>
    </source>
</evidence>
<organism evidence="13 14">
    <name type="scientific">Paracoccus aurantius</name>
    <dbReference type="NCBI Taxonomy" id="3073814"/>
    <lineage>
        <taxon>Bacteria</taxon>
        <taxon>Pseudomonadati</taxon>
        <taxon>Pseudomonadota</taxon>
        <taxon>Alphaproteobacteria</taxon>
        <taxon>Rhodobacterales</taxon>
        <taxon>Paracoccaceae</taxon>
        <taxon>Paracoccus</taxon>
    </lineage>
</organism>
<dbReference type="InterPro" id="IPR036890">
    <property type="entry name" value="HATPase_C_sf"/>
</dbReference>
<keyword evidence="5" id="KW-0808">Transferase</keyword>
<evidence type="ECO:0000256" key="5">
    <source>
        <dbReference type="ARBA" id="ARBA00022679"/>
    </source>
</evidence>
<evidence type="ECO:0000256" key="4">
    <source>
        <dbReference type="ARBA" id="ARBA00022553"/>
    </source>
</evidence>
<dbReference type="CDD" id="cd00082">
    <property type="entry name" value="HisKA"/>
    <property type="match status" value="1"/>
</dbReference>
<evidence type="ECO:0000256" key="6">
    <source>
        <dbReference type="ARBA" id="ARBA00022741"/>
    </source>
</evidence>
<keyword evidence="10" id="KW-0812">Transmembrane</keyword>
<dbReference type="SUPFAM" id="SSF47384">
    <property type="entry name" value="Homodimeric domain of signal transducing histidine kinase"/>
    <property type="match status" value="1"/>
</dbReference>
<dbReference type="Pfam" id="PF00512">
    <property type="entry name" value="HisKA"/>
    <property type="match status" value="1"/>
</dbReference>
<feature type="domain" description="HAMP" evidence="12">
    <location>
        <begin position="216"/>
        <end position="268"/>
    </location>
</feature>
<evidence type="ECO:0000259" key="12">
    <source>
        <dbReference type="PROSITE" id="PS50885"/>
    </source>
</evidence>
<gene>
    <name evidence="13" type="ORF">RGQ15_05925</name>
</gene>
<evidence type="ECO:0000313" key="13">
    <source>
        <dbReference type="EMBL" id="MDS9467112.1"/>
    </source>
</evidence>
<keyword evidence="6" id="KW-0547">Nucleotide-binding</keyword>
<dbReference type="InterPro" id="IPR003660">
    <property type="entry name" value="HAMP_dom"/>
</dbReference>
<dbReference type="SMART" id="SM00388">
    <property type="entry name" value="HisKA"/>
    <property type="match status" value="1"/>
</dbReference>
<evidence type="ECO:0000256" key="8">
    <source>
        <dbReference type="ARBA" id="ARBA00022840"/>
    </source>
</evidence>
<evidence type="ECO:0000259" key="11">
    <source>
        <dbReference type="PROSITE" id="PS50109"/>
    </source>
</evidence>
<dbReference type="CDD" id="cd06225">
    <property type="entry name" value="HAMP"/>
    <property type="match status" value="1"/>
</dbReference>
<evidence type="ECO:0000256" key="7">
    <source>
        <dbReference type="ARBA" id="ARBA00022777"/>
    </source>
</evidence>
<keyword evidence="9" id="KW-0902">Two-component regulatory system</keyword>
<dbReference type="EC" id="2.7.13.3" evidence="3"/>
<dbReference type="Pfam" id="PF02518">
    <property type="entry name" value="HATPase_c"/>
    <property type="match status" value="1"/>
</dbReference>
<dbReference type="Gene3D" id="1.10.287.130">
    <property type="match status" value="1"/>
</dbReference>
<evidence type="ECO:0000256" key="1">
    <source>
        <dbReference type="ARBA" id="ARBA00000085"/>
    </source>
</evidence>
<dbReference type="EMBL" id="JAVQLW010000001">
    <property type="protein sequence ID" value="MDS9467112.1"/>
    <property type="molecule type" value="Genomic_DNA"/>
</dbReference>
<evidence type="ECO:0000256" key="10">
    <source>
        <dbReference type="SAM" id="Phobius"/>
    </source>
</evidence>
<dbReference type="SUPFAM" id="SSF55874">
    <property type="entry name" value="ATPase domain of HSP90 chaperone/DNA topoisomerase II/histidine kinase"/>
    <property type="match status" value="1"/>
</dbReference>
<dbReference type="Pfam" id="PF00672">
    <property type="entry name" value="HAMP"/>
    <property type="match status" value="1"/>
</dbReference>
<sequence length="535" mass="59625">MTIRLKILSFQFLVTAMLLSVATVTWLYVGRIDYYFDRNRLAGAQLDSVIRMSAAMNRYSENVAELLLLGRTELSDFNEARDSLETSLDRLEDLIRDELAILSLPAGSANEERELERVAEMRKLYEDIDLRTQRLLLLRDEGRLDEAVQIFRDEIENRLDTTLEVHISAAIADEEAELRQFQSQANRLERELEWIISLVTAAAFLFSAMAAWLLSRSLTRPIQALENATRAIAEGDLGYRIGYRGRDEFASLAGQIDNAASRLEVQRTALLDVQAGLEHEVGRRSGELEEANSRLQTLNHSRMLFLADIGHELRTPLTVIRGEAEIALRGASRTVGEYRETLERVVTLCHQMTRLVEDLLFLARAEVDAIRFDMQALDLRDILEIVHADAEILAAAREIRIEIQGPAGPCRASADAGRLAQALMIVLDNAIKYADPGSTVRFTLDCDKEGAEFAIRNRGADIPAAELPHVFSRFYRSRQSGTPDQGGTGLGLAIAKWIVEGHGGRIEIASAERLTTLRIWVPLQAGGADGKDSAG</sequence>
<dbReference type="Proteomes" id="UP001269144">
    <property type="component" value="Unassembled WGS sequence"/>
</dbReference>
<keyword evidence="8 13" id="KW-0067">ATP-binding</keyword>
<keyword evidence="4" id="KW-0597">Phosphoprotein</keyword>
<dbReference type="SMART" id="SM00387">
    <property type="entry name" value="HATPase_c"/>
    <property type="match status" value="1"/>
</dbReference>
<keyword evidence="7" id="KW-0418">Kinase</keyword>
<dbReference type="InterPro" id="IPR003661">
    <property type="entry name" value="HisK_dim/P_dom"/>
</dbReference>
<accession>A0ABU2HPY4</accession>
<feature type="transmembrane region" description="Helical" evidence="10">
    <location>
        <begin position="194"/>
        <end position="214"/>
    </location>
</feature>
<keyword evidence="10" id="KW-1133">Transmembrane helix</keyword>
<protein>
    <recommendedName>
        <fullName evidence="3">histidine kinase</fullName>
        <ecNumber evidence="3">2.7.13.3</ecNumber>
    </recommendedName>
</protein>
<dbReference type="SMART" id="SM00304">
    <property type="entry name" value="HAMP"/>
    <property type="match status" value="1"/>
</dbReference>
<dbReference type="InterPro" id="IPR005467">
    <property type="entry name" value="His_kinase_dom"/>
</dbReference>
<comment type="catalytic activity">
    <reaction evidence="1">
        <text>ATP + protein L-histidine = ADP + protein N-phospho-L-histidine.</text>
        <dbReference type="EC" id="2.7.13.3"/>
    </reaction>
</comment>
<keyword evidence="10" id="KW-0472">Membrane</keyword>
<comment type="caution">
    <text evidence="13">The sequence shown here is derived from an EMBL/GenBank/DDBJ whole genome shotgun (WGS) entry which is preliminary data.</text>
</comment>
<feature type="transmembrane region" description="Helical" evidence="10">
    <location>
        <begin position="12"/>
        <end position="30"/>
    </location>
</feature>
<dbReference type="SUPFAM" id="SSF158472">
    <property type="entry name" value="HAMP domain-like"/>
    <property type="match status" value="1"/>
</dbReference>
<dbReference type="Gene3D" id="6.10.340.10">
    <property type="match status" value="1"/>
</dbReference>
<dbReference type="PRINTS" id="PR00344">
    <property type="entry name" value="BCTRLSENSOR"/>
</dbReference>
<dbReference type="PROSITE" id="PS50109">
    <property type="entry name" value="HIS_KIN"/>
    <property type="match status" value="1"/>
</dbReference>
<dbReference type="PROSITE" id="PS50885">
    <property type="entry name" value="HAMP"/>
    <property type="match status" value="1"/>
</dbReference>
<dbReference type="InterPro" id="IPR004358">
    <property type="entry name" value="Sig_transdc_His_kin-like_C"/>
</dbReference>
<dbReference type="PANTHER" id="PTHR42878:SF7">
    <property type="entry name" value="SENSOR HISTIDINE KINASE GLRK"/>
    <property type="match status" value="1"/>
</dbReference>
<evidence type="ECO:0000313" key="14">
    <source>
        <dbReference type="Proteomes" id="UP001269144"/>
    </source>
</evidence>
<comment type="subcellular location">
    <subcellularLocation>
        <location evidence="2">Membrane</location>
    </subcellularLocation>
</comment>
<feature type="domain" description="Histidine kinase" evidence="11">
    <location>
        <begin position="308"/>
        <end position="525"/>
    </location>
</feature>
<dbReference type="GO" id="GO:0005524">
    <property type="term" value="F:ATP binding"/>
    <property type="evidence" value="ECO:0007669"/>
    <property type="project" value="UniProtKB-KW"/>
</dbReference>
<dbReference type="PANTHER" id="PTHR42878">
    <property type="entry name" value="TWO-COMPONENT HISTIDINE KINASE"/>
    <property type="match status" value="1"/>
</dbReference>
<evidence type="ECO:0000256" key="2">
    <source>
        <dbReference type="ARBA" id="ARBA00004370"/>
    </source>
</evidence>
<name>A0ABU2HPY4_9RHOB</name>
<dbReference type="Gene3D" id="3.30.565.10">
    <property type="entry name" value="Histidine kinase-like ATPase, C-terminal domain"/>
    <property type="match status" value="1"/>
</dbReference>
<reference evidence="14" key="1">
    <citation type="submission" date="2023-07" db="EMBL/GenBank/DDBJ databases">
        <title>Paracoccus sp. MBLB3053 whole genome sequence.</title>
        <authorList>
            <person name="Hwang C.Y."/>
            <person name="Cho E.-S."/>
            <person name="Seo M.-J."/>
        </authorList>
    </citation>
    <scope>NUCLEOTIDE SEQUENCE [LARGE SCALE GENOMIC DNA]</scope>
    <source>
        <strain evidence="14">MBLB3053</strain>
    </source>
</reference>
<dbReference type="InterPro" id="IPR050351">
    <property type="entry name" value="BphY/WalK/GraS-like"/>
</dbReference>
<keyword evidence="14" id="KW-1185">Reference proteome</keyword>
<dbReference type="CDD" id="cd00075">
    <property type="entry name" value="HATPase"/>
    <property type="match status" value="1"/>
</dbReference>
<dbReference type="RefSeq" id="WP_311159296.1">
    <property type="nucleotide sequence ID" value="NZ_JAVQLW010000001.1"/>
</dbReference>
<dbReference type="InterPro" id="IPR003594">
    <property type="entry name" value="HATPase_dom"/>
</dbReference>
<proteinExistence type="predicted"/>